<keyword evidence="1" id="KW-0808">Transferase</keyword>
<protein>
    <submittedName>
        <fullName evidence="1">Uridine kinase</fullName>
    </submittedName>
</protein>
<evidence type="ECO:0000313" key="2">
    <source>
        <dbReference type="EMBL" id="RUQ86564.1"/>
    </source>
</evidence>
<sequence>MSADTPARLALLRELRDEILLHYSSGRPAVAVDGLDGTGTERFADDLAETFAERGHAVVRAGMNGFRPARGERRAELAYGEWYDLDAFRDALVMPFRRGAEDGFRLAVVDTAGEPVVAGSSTTAPDAVLIVDGPFLLQPSLVGLWNYSIALEVPREIAAERATGTDGASADTQRLYVAEVRPRTRAVAIVDNTDLDAPVRRFADSC</sequence>
<dbReference type="InterPro" id="IPR027417">
    <property type="entry name" value="P-loop_NTPase"/>
</dbReference>
<name>A0A2P8GYD0_9MICO</name>
<dbReference type="GO" id="GO:0016301">
    <property type="term" value="F:kinase activity"/>
    <property type="evidence" value="ECO:0007669"/>
    <property type="project" value="UniProtKB-KW"/>
</dbReference>
<reference evidence="2 4" key="2">
    <citation type="submission" date="2018-12" db="EMBL/GenBank/DDBJ databases">
        <authorList>
            <person name="hu s."/>
            <person name="Xu Y."/>
            <person name="Xu B."/>
            <person name="Li F."/>
        </authorList>
    </citation>
    <scope>NUCLEOTIDE SEQUENCE [LARGE SCALE GENOMIC DNA]</scope>
    <source>
        <strain evidence="2 4">KSW2-17</strain>
    </source>
</reference>
<organism evidence="1 3">
    <name type="scientific">Labedella gwakjiensis</name>
    <dbReference type="NCBI Taxonomy" id="390269"/>
    <lineage>
        <taxon>Bacteria</taxon>
        <taxon>Bacillati</taxon>
        <taxon>Actinomycetota</taxon>
        <taxon>Actinomycetes</taxon>
        <taxon>Micrococcales</taxon>
        <taxon>Microbacteriaceae</taxon>
        <taxon>Labedella</taxon>
    </lineage>
</organism>
<dbReference type="EMBL" id="PYAU01000001">
    <property type="protein sequence ID" value="PSL38980.1"/>
    <property type="molecule type" value="Genomic_DNA"/>
</dbReference>
<dbReference type="Gene3D" id="3.40.50.300">
    <property type="entry name" value="P-loop containing nucleotide triphosphate hydrolases"/>
    <property type="match status" value="1"/>
</dbReference>
<evidence type="ECO:0000313" key="1">
    <source>
        <dbReference type="EMBL" id="PSL38980.1"/>
    </source>
</evidence>
<dbReference type="RefSeq" id="WP_106563911.1">
    <property type="nucleotide sequence ID" value="NZ_PYAU01000001.1"/>
</dbReference>
<dbReference type="EMBL" id="RZGY01000001">
    <property type="protein sequence ID" value="RUQ86564.1"/>
    <property type="molecule type" value="Genomic_DNA"/>
</dbReference>
<dbReference type="AlphaFoldDB" id="A0A2P8GYD0"/>
<proteinExistence type="predicted"/>
<reference evidence="1 3" key="1">
    <citation type="submission" date="2018-03" db="EMBL/GenBank/DDBJ databases">
        <title>Genomic Encyclopedia of Archaeal and Bacterial Type Strains, Phase II (KMG-II): from individual species to whole genera.</title>
        <authorList>
            <person name="Goeker M."/>
        </authorList>
    </citation>
    <scope>NUCLEOTIDE SEQUENCE [LARGE SCALE GENOMIC DNA]</scope>
    <source>
        <strain evidence="1 3">DSM 21548</strain>
    </source>
</reference>
<evidence type="ECO:0000313" key="3">
    <source>
        <dbReference type="Proteomes" id="UP000241203"/>
    </source>
</evidence>
<dbReference type="OrthoDB" id="572586at2"/>
<evidence type="ECO:0000313" key="4">
    <source>
        <dbReference type="Proteomes" id="UP000268291"/>
    </source>
</evidence>
<dbReference type="SUPFAM" id="SSF52540">
    <property type="entry name" value="P-loop containing nucleoside triphosphate hydrolases"/>
    <property type="match status" value="1"/>
</dbReference>
<keyword evidence="1" id="KW-0418">Kinase</keyword>
<comment type="caution">
    <text evidence="1">The sequence shown here is derived from an EMBL/GenBank/DDBJ whole genome shotgun (WGS) entry which is preliminary data.</text>
</comment>
<dbReference type="Proteomes" id="UP000241203">
    <property type="component" value="Unassembled WGS sequence"/>
</dbReference>
<keyword evidence="4" id="KW-1185">Reference proteome</keyword>
<accession>A0A2P8GYD0</accession>
<gene>
    <name evidence="1" type="ORF">CLV49_2611</name>
    <name evidence="2" type="ORF">ELQ93_06170</name>
</gene>
<dbReference type="Proteomes" id="UP000268291">
    <property type="component" value="Unassembled WGS sequence"/>
</dbReference>